<feature type="compositionally biased region" description="Polar residues" evidence="1">
    <location>
        <begin position="709"/>
        <end position="718"/>
    </location>
</feature>
<dbReference type="EMBL" id="FUWR01000001">
    <property type="protein sequence ID" value="SJZ33765.1"/>
    <property type="molecule type" value="Genomic_DNA"/>
</dbReference>
<gene>
    <name evidence="2" type="ORF">SAMN02745119_00068</name>
</gene>
<proteinExistence type="predicted"/>
<dbReference type="SUPFAM" id="SSF48452">
    <property type="entry name" value="TPR-like"/>
    <property type="match status" value="2"/>
</dbReference>
<evidence type="ECO:0000313" key="3">
    <source>
        <dbReference type="Proteomes" id="UP000190102"/>
    </source>
</evidence>
<dbReference type="Pfam" id="PF13432">
    <property type="entry name" value="TPR_16"/>
    <property type="match status" value="2"/>
</dbReference>
<accession>A0A1T4JUH2</accession>
<protein>
    <submittedName>
        <fullName evidence="2">Tetratricopeptide repeat-containing protein</fullName>
    </submittedName>
</protein>
<dbReference type="InterPro" id="IPR019734">
    <property type="entry name" value="TPR_rpt"/>
</dbReference>
<dbReference type="InterPro" id="IPR011990">
    <property type="entry name" value="TPR-like_helical_dom_sf"/>
</dbReference>
<dbReference type="AlphaFoldDB" id="A0A1T4JUH2"/>
<feature type="compositionally biased region" description="Basic and acidic residues" evidence="1">
    <location>
        <begin position="692"/>
        <end position="707"/>
    </location>
</feature>
<keyword evidence="3" id="KW-1185">Reference proteome</keyword>
<evidence type="ECO:0000313" key="2">
    <source>
        <dbReference type="EMBL" id="SJZ33765.1"/>
    </source>
</evidence>
<dbReference type="STRING" id="115783.SAMN02745119_00068"/>
<dbReference type="Gene3D" id="1.25.40.10">
    <property type="entry name" value="Tetratricopeptide repeat domain"/>
    <property type="match status" value="2"/>
</dbReference>
<dbReference type="Proteomes" id="UP000190102">
    <property type="component" value="Unassembled WGS sequence"/>
</dbReference>
<organism evidence="2 3">
    <name type="scientific">Trichlorobacter thiogenes</name>
    <dbReference type="NCBI Taxonomy" id="115783"/>
    <lineage>
        <taxon>Bacteria</taxon>
        <taxon>Pseudomonadati</taxon>
        <taxon>Thermodesulfobacteriota</taxon>
        <taxon>Desulfuromonadia</taxon>
        <taxon>Geobacterales</taxon>
        <taxon>Geobacteraceae</taxon>
        <taxon>Trichlorobacter</taxon>
    </lineage>
</organism>
<evidence type="ECO:0000256" key="1">
    <source>
        <dbReference type="SAM" id="MobiDB-lite"/>
    </source>
</evidence>
<reference evidence="3" key="1">
    <citation type="submission" date="2017-02" db="EMBL/GenBank/DDBJ databases">
        <authorList>
            <person name="Varghese N."/>
            <person name="Submissions S."/>
        </authorList>
    </citation>
    <scope>NUCLEOTIDE SEQUENCE [LARGE SCALE GENOMIC DNA]</scope>
    <source>
        <strain evidence="3">ATCC BAA-34</strain>
    </source>
</reference>
<feature type="region of interest" description="Disordered" evidence="1">
    <location>
        <begin position="692"/>
        <end position="718"/>
    </location>
</feature>
<sequence length="718" mass="80199">MSSPLVLIVRLSLSRSGSLGSALRMTVFSLLLTWLLMPLTSYASIPNQIHRIEIRPKTHFTRITVKLSDEPHFKFSKIPGNRLRIRFNDTSAPLLRSLRRYSDSNIGGLMVSQRGGDTVLTFAVAANRVGWRMVHVEGVPALSLDVGPVFLASTTGRQALPGRERIRNGAEKLLKNFDPPLKPEIPFVPTDRNALKTLLNDDDQRLFLAAEGALYKGKLTAAEDGFALFASRQSQIRPLALYRLAETQYRLQKYTQALESFREAAREWQEFLTFNPAIMFYYGDSIARSGDLPGGRQLLAKLIVANADKKYAPVLLVRMADVLTRQGGEENARAIYSNVSESFKDNKAHQIAVMKLADRAFLEATPDDYQALSKTYADIAANTSDFDLREETVFKHALLEAINGPADTALDLVVVYQKRFPKGVYSTVIRDIREDLVALVYQGTNWAKNPTGLIRLVTDNQDYLATTVRIPGFLPAVSAAFDKSGRPLDLIVLYAGLLDRPWIGEDNAPYLTLQVADQAELLGDTVMARKVLQSFLQRNPVHSQSRWARERLGAIQFAARELPEVRAGLSWLLNKNERASFPVSYYYLGRSLWDAKEYSRSAVAMESYLAAVKGVKELPVLVGDAYYVAASSRLALGDRKAAIGLFESGLKAASKERKDQFLYKLGELAALEGKSEQSRAMFERVLKEGTDPDWQRLARQSLEEGKLSRQPQPTSKKK</sequence>
<dbReference type="SMART" id="SM00028">
    <property type="entry name" value="TPR"/>
    <property type="match status" value="4"/>
</dbReference>
<name>A0A1T4JUH2_9BACT</name>
<dbReference type="OrthoDB" id="5428062at2"/>